<dbReference type="Gene3D" id="2.30.110.10">
    <property type="entry name" value="Electron Transport, Fmn-binding Protein, Chain A"/>
    <property type="match status" value="1"/>
</dbReference>
<evidence type="ECO:0000259" key="3">
    <source>
        <dbReference type="SMART" id="SM00903"/>
    </source>
</evidence>
<dbReference type="PANTHER" id="PTHR30466:SF1">
    <property type="entry name" value="FMN REDUCTASE (NADH) RUTF"/>
    <property type="match status" value="1"/>
</dbReference>
<keyword evidence="1" id="KW-0560">Oxidoreductase</keyword>
<evidence type="ECO:0000256" key="1">
    <source>
        <dbReference type="ARBA" id="ARBA00023002"/>
    </source>
</evidence>
<keyword evidence="5" id="KW-1185">Reference proteome</keyword>
<evidence type="ECO:0000313" key="5">
    <source>
        <dbReference type="Proteomes" id="UP000572817"/>
    </source>
</evidence>
<feature type="domain" description="Flavin reductase like" evidence="3">
    <location>
        <begin position="107"/>
        <end position="301"/>
    </location>
</feature>
<organism evidence="4 5">
    <name type="scientific">Botryosphaeria dothidea</name>
    <dbReference type="NCBI Taxonomy" id="55169"/>
    <lineage>
        <taxon>Eukaryota</taxon>
        <taxon>Fungi</taxon>
        <taxon>Dikarya</taxon>
        <taxon>Ascomycota</taxon>
        <taxon>Pezizomycotina</taxon>
        <taxon>Dothideomycetes</taxon>
        <taxon>Dothideomycetes incertae sedis</taxon>
        <taxon>Botryosphaeriales</taxon>
        <taxon>Botryosphaeriaceae</taxon>
        <taxon>Botryosphaeria</taxon>
    </lineage>
</organism>
<dbReference type="SUPFAM" id="SSF50475">
    <property type="entry name" value="FMN-binding split barrel"/>
    <property type="match status" value="1"/>
</dbReference>
<protein>
    <submittedName>
        <fullName evidence="4">Flavin reductase-like FMN-binding protein</fullName>
    </submittedName>
</protein>
<evidence type="ECO:0000256" key="2">
    <source>
        <dbReference type="SAM" id="MobiDB-lite"/>
    </source>
</evidence>
<dbReference type="GO" id="GO:0042602">
    <property type="term" value="F:riboflavin reductase (NADPH) activity"/>
    <property type="evidence" value="ECO:0007669"/>
    <property type="project" value="TreeGrafter"/>
</dbReference>
<feature type="compositionally biased region" description="Basic and acidic residues" evidence="2">
    <location>
        <begin position="76"/>
        <end position="93"/>
    </location>
</feature>
<name>A0A8H4IR35_9PEZI</name>
<proteinExistence type="predicted"/>
<feature type="compositionally biased region" description="Basic and acidic residues" evidence="2">
    <location>
        <begin position="347"/>
        <end position="362"/>
    </location>
</feature>
<dbReference type="PANTHER" id="PTHR30466">
    <property type="entry name" value="FLAVIN REDUCTASE"/>
    <property type="match status" value="1"/>
</dbReference>
<evidence type="ECO:0000313" key="4">
    <source>
        <dbReference type="EMBL" id="KAF4305641.1"/>
    </source>
</evidence>
<dbReference type="GO" id="GO:0010181">
    <property type="term" value="F:FMN binding"/>
    <property type="evidence" value="ECO:0007669"/>
    <property type="project" value="InterPro"/>
</dbReference>
<comment type="caution">
    <text evidence="4">The sequence shown here is derived from an EMBL/GenBank/DDBJ whole genome shotgun (WGS) entry which is preliminary data.</text>
</comment>
<dbReference type="EMBL" id="WWBZ02000040">
    <property type="protein sequence ID" value="KAF4305641.1"/>
    <property type="molecule type" value="Genomic_DNA"/>
</dbReference>
<dbReference type="InterPro" id="IPR012349">
    <property type="entry name" value="Split_barrel_FMN-bd"/>
</dbReference>
<feature type="region of interest" description="Disordered" evidence="2">
    <location>
        <begin position="347"/>
        <end position="373"/>
    </location>
</feature>
<dbReference type="Pfam" id="PF01613">
    <property type="entry name" value="Flavin_Reduct"/>
    <property type="match status" value="1"/>
</dbReference>
<gene>
    <name evidence="4" type="ORF">GTA08_BOTSDO06731</name>
</gene>
<dbReference type="AlphaFoldDB" id="A0A8H4IR35"/>
<feature type="compositionally biased region" description="Basic and acidic residues" evidence="2">
    <location>
        <begin position="52"/>
        <end position="69"/>
    </location>
</feature>
<accession>A0A8H4IR35</accession>
<dbReference type="Proteomes" id="UP000572817">
    <property type="component" value="Unassembled WGS sequence"/>
</dbReference>
<sequence length="393" mass="44672">MERRFYQAFFRWNNALRLSKHPVHHRRRLLSSSSTRKAEDDKPSASDQNDILVREKDLPLSHYRSRLDPETTEVPTSDRVHPPERKEEFGEGERGPLRLPEVVRNVFRFVPHPVAIVTALAKGEDAGSKGASFGGASLTNEYEEALDQLRAMTVSSLNTISLDPEPIVSFNIRTPSSTWDAIQATPRFRIFLLRPTERARELALSFARGETRQGFFETLRRGMRIHLSRPGGVFKLYMDTTEWHVEEGNFDPNPAPLLKSKGIACCLSCTLLPEKCVQVNDHVIVVASVDRVFHGTDRFWSPPRSPTLSYFNHEFVCVDRPVTAQHSGDEQSMGMIFRKVGIRSENGKVRKDRKEGERKVEETTGDQDNDGVRSVIRSVKPVKPKALIRKIEC</sequence>
<dbReference type="InterPro" id="IPR002563">
    <property type="entry name" value="Flavin_Rdtase-like_dom"/>
</dbReference>
<dbReference type="OrthoDB" id="2015405at2759"/>
<feature type="region of interest" description="Disordered" evidence="2">
    <location>
        <begin position="23"/>
        <end position="93"/>
    </location>
</feature>
<dbReference type="SMART" id="SM00903">
    <property type="entry name" value="Flavin_Reduct"/>
    <property type="match status" value="1"/>
</dbReference>
<dbReference type="InterPro" id="IPR050268">
    <property type="entry name" value="NADH-dep_flavin_reductase"/>
</dbReference>
<reference evidence="4" key="1">
    <citation type="submission" date="2020-04" db="EMBL/GenBank/DDBJ databases">
        <title>Genome Assembly and Annotation of Botryosphaeria dothidea sdau 11-99, a Latent Pathogen of Apple Fruit Ring Rot in China.</title>
        <authorList>
            <person name="Yu C."/>
            <person name="Diao Y."/>
            <person name="Lu Q."/>
            <person name="Zhao J."/>
            <person name="Cui S."/>
            <person name="Peng C."/>
            <person name="He B."/>
            <person name="Liu H."/>
        </authorList>
    </citation>
    <scope>NUCLEOTIDE SEQUENCE [LARGE SCALE GENOMIC DNA]</scope>
    <source>
        <strain evidence="4">Sdau11-99</strain>
    </source>
</reference>